<reference evidence="1" key="1">
    <citation type="submission" date="2007-04" db="EMBL/GenBank/DDBJ databases">
        <authorList>
            <consortium name="The Broad Institute Genome Sequencing Platform"/>
            <person name="Birren B."/>
            <person name="Lander E."/>
            <person name="Galagan J."/>
            <person name="Nusbaum C."/>
            <person name="Devon K."/>
            <person name="Ma L.-J."/>
            <person name="Jaffe D."/>
            <person name="Butler J."/>
            <person name="Alvarez P."/>
            <person name="Gnerre S."/>
            <person name="Grabherr M."/>
            <person name="Kleber M."/>
            <person name="Mauceli E."/>
            <person name="Brockman W."/>
            <person name="MacCallum I.A."/>
            <person name="Young S."/>
            <person name="LaButti K."/>
            <person name="DeCaprio D."/>
            <person name="Crawford M."/>
            <person name="Koehrsen M."/>
            <person name="Engels R."/>
            <person name="Montgomery P."/>
            <person name="Pearson M."/>
            <person name="Howarth C."/>
            <person name="Larson L."/>
            <person name="White J."/>
            <person name="O'Leary S."/>
            <person name="Kodira C."/>
            <person name="Zeng Q."/>
            <person name="Yandava C."/>
            <person name="Alvarado L."/>
            <person name="Kistler C."/>
            <person name="Shim W.-B."/>
            <person name="Kang S."/>
            <person name="Woloshuk C."/>
        </authorList>
    </citation>
    <scope>NUCLEOTIDE SEQUENCE</scope>
    <source>
        <strain evidence="1">4287</strain>
    </source>
</reference>
<accession>A0A0J9VL79</accession>
<name>A0A0J9VL79_FUSO4</name>
<evidence type="ECO:0000313" key="2">
    <source>
        <dbReference type="Proteomes" id="UP000009097"/>
    </source>
</evidence>
<dbReference type="PANTHER" id="PTHR34144">
    <property type="entry name" value="CHROMOSOME 8, WHOLE GENOME SHOTGUN SEQUENCE"/>
    <property type="match status" value="1"/>
</dbReference>
<dbReference type="AlphaFoldDB" id="A0A0J9VL79"/>
<dbReference type="PANTHER" id="PTHR34144:SF5">
    <property type="entry name" value="ALPHA-1,3-MANNOSYLTRANSFERASE CMT1"/>
    <property type="match status" value="1"/>
</dbReference>
<dbReference type="OrthoDB" id="262547at2759"/>
<dbReference type="KEGG" id="fox:FOXG_11586"/>
<dbReference type="GeneID" id="28952983"/>
<gene>
    <name evidence="1" type="ORF">FOXG_11586</name>
</gene>
<dbReference type="RefSeq" id="XP_018249888.1">
    <property type="nucleotide sequence ID" value="XM_018391278.1"/>
</dbReference>
<protein>
    <recommendedName>
        <fullName evidence="3">Alpha-1,3-mannosyltransferase CMT1</fullName>
    </recommendedName>
</protein>
<dbReference type="Pfam" id="PF11735">
    <property type="entry name" value="CAP59_mtransfer"/>
    <property type="match status" value="1"/>
</dbReference>
<organism evidence="1 2">
    <name type="scientific">Fusarium oxysporum f. sp. lycopersici (strain 4287 / CBS 123668 / FGSC 9935 / NRRL 34936)</name>
    <name type="common">Fusarium vascular wilt of tomato</name>
    <dbReference type="NCBI Taxonomy" id="426428"/>
    <lineage>
        <taxon>Eukaryota</taxon>
        <taxon>Fungi</taxon>
        <taxon>Dikarya</taxon>
        <taxon>Ascomycota</taxon>
        <taxon>Pezizomycotina</taxon>
        <taxon>Sordariomycetes</taxon>
        <taxon>Hypocreomycetidae</taxon>
        <taxon>Hypocreales</taxon>
        <taxon>Nectriaceae</taxon>
        <taxon>Fusarium</taxon>
        <taxon>Fusarium oxysporum species complex</taxon>
    </lineage>
</organism>
<dbReference type="VEuPathDB" id="FungiDB:FOXG_11586"/>
<evidence type="ECO:0000313" key="1">
    <source>
        <dbReference type="EMBL" id="KNB11843.1"/>
    </source>
</evidence>
<dbReference type="InterPro" id="IPR021047">
    <property type="entry name" value="Mannosyltransferase_CMT1"/>
</dbReference>
<dbReference type="Proteomes" id="UP000009097">
    <property type="component" value="Unassembled WGS sequence"/>
</dbReference>
<reference evidence="1" key="2">
    <citation type="journal article" date="2010" name="Nature">
        <title>Comparative genomics reveals mobile pathogenicity chromosomes in Fusarium.</title>
        <authorList>
            <person name="Ma L.J."/>
            <person name="van der Does H.C."/>
            <person name="Borkovich K.A."/>
            <person name="Coleman J.J."/>
            <person name="Daboussi M.J."/>
            <person name="Di Pietro A."/>
            <person name="Dufresne M."/>
            <person name="Freitag M."/>
            <person name="Grabherr M."/>
            <person name="Henrissat B."/>
            <person name="Houterman P.M."/>
            <person name="Kang S."/>
            <person name="Shim W.B."/>
            <person name="Woloshuk C."/>
            <person name="Xie X."/>
            <person name="Xu J.R."/>
            <person name="Antoniw J."/>
            <person name="Baker S.E."/>
            <person name="Bluhm B.H."/>
            <person name="Breakspear A."/>
            <person name="Brown D.W."/>
            <person name="Butchko R.A."/>
            <person name="Chapman S."/>
            <person name="Coulson R."/>
            <person name="Coutinho P.M."/>
            <person name="Danchin E.G."/>
            <person name="Diener A."/>
            <person name="Gale L.R."/>
            <person name="Gardiner D.M."/>
            <person name="Goff S."/>
            <person name="Hammond-Kosack K.E."/>
            <person name="Hilburn K."/>
            <person name="Hua-Van A."/>
            <person name="Jonkers W."/>
            <person name="Kazan K."/>
            <person name="Kodira C.D."/>
            <person name="Koehrsen M."/>
            <person name="Kumar L."/>
            <person name="Lee Y.H."/>
            <person name="Li L."/>
            <person name="Manners J.M."/>
            <person name="Miranda-Saavedra D."/>
            <person name="Mukherjee M."/>
            <person name="Park G."/>
            <person name="Park J."/>
            <person name="Park S.Y."/>
            <person name="Proctor R.H."/>
            <person name="Regev A."/>
            <person name="Ruiz-Roldan M.C."/>
            <person name="Sain D."/>
            <person name="Sakthikumar S."/>
            <person name="Sykes S."/>
            <person name="Schwartz D.C."/>
            <person name="Turgeon B.G."/>
            <person name="Wapinski I."/>
            <person name="Yoder O."/>
            <person name="Young S."/>
            <person name="Zeng Q."/>
            <person name="Zhou S."/>
            <person name="Galagan J."/>
            <person name="Cuomo C.A."/>
            <person name="Kistler H.C."/>
            <person name="Rep M."/>
        </authorList>
    </citation>
    <scope>NUCLEOTIDE SEQUENCE [LARGE SCALE GENOMIC DNA]</scope>
    <source>
        <strain evidence="1">4287</strain>
    </source>
</reference>
<sequence length="504" mass="56875">MPFFFFFFPLLWTPSVDEMHRKVFVLSVPLVCFLLVTASLYLGRDHITRLSEAYLPLHAPSSLKTTSTETIPLPLSTTSVLDDSPVIEEPPSYSTLDTHTTSTIEVHTTPTISSTTSAAPSPTITKSAIPIANGSVLSTERITPYIHAILDPTSKERPRLQCPPLDTKRYKDLQKKKDTRGGKNDEHPIDFFFALNLRNVVGLLPRLMGSIVEAIQFLGPERCALSIVEGNSPDGTADVLVALRPFLEELGITYFYNNSAINPSKGPRIRKLAQLRNLALEPLFKKKVPAADDTTVLFINDVAACPDDLLELALQRRKLNADMTCAMDFTYAGPDPTFYDVWVARTLAGDTFFPIPEDGSWDNAWDLFRGNREARMRYDAHLPFQVFACWNGATAFSAAPILSGLRFRDPKKDECFQGEPQLFCKDLWHKGYRKIAVVPSISLEYTDARGKDIKKLKGFTNEVIQHMEEDKAHIEWQYEPPEKVKCMPSFDRQTWLPWDESLKR</sequence>
<evidence type="ECO:0008006" key="3">
    <source>
        <dbReference type="Google" id="ProtNLM"/>
    </source>
</evidence>
<proteinExistence type="predicted"/>
<dbReference type="EMBL" id="DS231710">
    <property type="protein sequence ID" value="KNB11843.1"/>
    <property type="molecule type" value="Genomic_DNA"/>
</dbReference>